<dbReference type="EMBL" id="CAFBLS010000016">
    <property type="protein sequence ID" value="CAB4861274.1"/>
    <property type="molecule type" value="Genomic_DNA"/>
</dbReference>
<dbReference type="InterPro" id="IPR013783">
    <property type="entry name" value="Ig-like_fold"/>
</dbReference>
<keyword evidence="1" id="KW-0732">Signal</keyword>
<sequence length="544" mass="59497">MPAHMTSPTRAALPRLAALAATVIAALLAVAVAGPVAAGVPASLPAQSATIALPAPGTCPVNARFAKHDFRAMWIATVVNVDWPSRPGLSVERQQAEMRAWLDLAVKDNFNAVVLQVRPSADAFWPSTYEPWSKWLTGHQGQDPGYDPLAFAVDEAHKRNIALHAWFNPYRVSMTGKLAKLAPSHPARLHPDWVVRKDGKLYYNPGIPEVREFVTNAIMDAVTRYDIDGVHFDDYFYPYPGSGKPFRDKAAYAANGAGFANRADWRRANIDALIKGLHDRINEVKPWVQFGVSPFAVWRNKSTDASGSQTRAGIETYDDLYADTRLWLREGWIDYVVPQVYWTRGFKIADYDTIVRWWAGEVDAAAAAGHAVGLYIGEATYRAGTTINHDWHQRNELNSHLTFTAGIPEVQGNIYFSATHVRADRRGTTTKLVKRWYSHPALLPVVGDPTGAPPLPPANLREDNGSLTWAGSDPSAVTYAIYRVAATSPGGCDLADARNLVATIRGTGDSMQWTDTEPSADATYVVTSVDRNGHESAGALANVA</sequence>
<dbReference type="Gene3D" id="2.60.40.10">
    <property type="entry name" value="Immunoglobulins"/>
    <property type="match status" value="1"/>
</dbReference>
<accession>A0A6J7CXB6</accession>
<evidence type="ECO:0000259" key="2">
    <source>
        <dbReference type="Pfam" id="PF02638"/>
    </source>
</evidence>
<gene>
    <name evidence="3" type="ORF">UFOPK3402_00222</name>
</gene>
<dbReference type="Pfam" id="PF02638">
    <property type="entry name" value="GHL10"/>
    <property type="match status" value="1"/>
</dbReference>
<reference evidence="3" key="1">
    <citation type="submission" date="2020-05" db="EMBL/GenBank/DDBJ databases">
        <authorList>
            <person name="Chiriac C."/>
            <person name="Salcher M."/>
            <person name="Ghai R."/>
            <person name="Kavagutti S V."/>
        </authorList>
    </citation>
    <scope>NUCLEOTIDE SEQUENCE</scope>
</reference>
<dbReference type="PANTHER" id="PTHR43405">
    <property type="entry name" value="GLYCOSYL HYDROLASE DIGH"/>
    <property type="match status" value="1"/>
</dbReference>
<evidence type="ECO:0000256" key="1">
    <source>
        <dbReference type="ARBA" id="ARBA00022729"/>
    </source>
</evidence>
<dbReference type="SUPFAM" id="SSF51445">
    <property type="entry name" value="(Trans)glycosidases"/>
    <property type="match status" value="1"/>
</dbReference>
<dbReference type="InterPro" id="IPR003790">
    <property type="entry name" value="GHL10"/>
</dbReference>
<evidence type="ECO:0000313" key="3">
    <source>
        <dbReference type="EMBL" id="CAB4861274.1"/>
    </source>
</evidence>
<dbReference type="Gene3D" id="3.20.20.80">
    <property type="entry name" value="Glycosidases"/>
    <property type="match status" value="1"/>
</dbReference>
<feature type="domain" description="Glycosyl hydrolase-like 10" evidence="2">
    <location>
        <begin position="70"/>
        <end position="390"/>
    </location>
</feature>
<organism evidence="3">
    <name type="scientific">freshwater metagenome</name>
    <dbReference type="NCBI Taxonomy" id="449393"/>
    <lineage>
        <taxon>unclassified sequences</taxon>
        <taxon>metagenomes</taxon>
        <taxon>ecological metagenomes</taxon>
    </lineage>
</organism>
<dbReference type="AlphaFoldDB" id="A0A6J7CXB6"/>
<dbReference type="InterPro" id="IPR017853">
    <property type="entry name" value="GH"/>
</dbReference>
<dbReference type="InterPro" id="IPR052177">
    <property type="entry name" value="Divisome_Glycosyl_Hydrolase"/>
</dbReference>
<proteinExistence type="predicted"/>
<dbReference type="PANTHER" id="PTHR43405:SF1">
    <property type="entry name" value="GLYCOSYL HYDROLASE DIGH"/>
    <property type="match status" value="1"/>
</dbReference>
<protein>
    <submittedName>
        <fullName evidence="3">Unannotated protein</fullName>
    </submittedName>
</protein>
<name>A0A6J7CXB6_9ZZZZ</name>